<evidence type="ECO:0000256" key="1">
    <source>
        <dbReference type="ARBA" id="ARBA00001946"/>
    </source>
</evidence>
<protein>
    <submittedName>
        <fullName evidence="4">NUDIX hydrolase</fullName>
    </submittedName>
</protein>
<accession>A0ABW3RRX4</accession>
<feature type="domain" description="Nudix hydrolase" evidence="3">
    <location>
        <begin position="14"/>
        <end position="154"/>
    </location>
</feature>
<dbReference type="PANTHER" id="PTHR43046:SF14">
    <property type="entry name" value="MUTT_NUDIX FAMILY PROTEIN"/>
    <property type="match status" value="1"/>
</dbReference>
<dbReference type="Gene3D" id="3.90.79.10">
    <property type="entry name" value="Nucleoside Triphosphate Pyrophosphohydrolase"/>
    <property type="match status" value="1"/>
</dbReference>
<sequence length="160" mass="18724">MKNRDWLFIDENRIHNFRSTGVLINDGKILIQRGIHDTEYALPGGHVAWGETSADTLIREYKEEMGADISVERLIWVEEVFWKWGVRDAHTICHYHLVSINSPTQIPLNGVFKSLETDESRLIFQWVDVNELQHYKVYPVFIKDKITNLSDGIEHFVSRD</sequence>
<reference evidence="5" key="1">
    <citation type="journal article" date="2019" name="Int. J. Syst. Evol. Microbiol.">
        <title>The Global Catalogue of Microorganisms (GCM) 10K type strain sequencing project: providing services to taxonomists for standard genome sequencing and annotation.</title>
        <authorList>
            <consortium name="The Broad Institute Genomics Platform"/>
            <consortium name="The Broad Institute Genome Sequencing Center for Infectious Disease"/>
            <person name="Wu L."/>
            <person name="Ma J."/>
        </authorList>
    </citation>
    <scope>NUCLEOTIDE SEQUENCE [LARGE SCALE GENOMIC DNA]</scope>
    <source>
        <strain evidence="5">CCUG 59189</strain>
    </source>
</reference>
<organism evidence="4 5">
    <name type="scientific">Paenibacillus puldeungensis</name>
    <dbReference type="NCBI Taxonomy" id="696536"/>
    <lineage>
        <taxon>Bacteria</taxon>
        <taxon>Bacillati</taxon>
        <taxon>Bacillota</taxon>
        <taxon>Bacilli</taxon>
        <taxon>Bacillales</taxon>
        <taxon>Paenibacillaceae</taxon>
        <taxon>Paenibacillus</taxon>
    </lineage>
</organism>
<dbReference type="PANTHER" id="PTHR43046">
    <property type="entry name" value="GDP-MANNOSE MANNOSYL HYDROLASE"/>
    <property type="match status" value="1"/>
</dbReference>
<evidence type="ECO:0000313" key="5">
    <source>
        <dbReference type="Proteomes" id="UP001597262"/>
    </source>
</evidence>
<dbReference type="GO" id="GO:0016787">
    <property type="term" value="F:hydrolase activity"/>
    <property type="evidence" value="ECO:0007669"/>
    <property type="project" value="UniProtKB-KW"/>
</dbReference>
<evidence type="ECO:0000259" key="3">
    <source>
        <dbReference type="PROSITE" id="PS51462"/>
    </source>
</evidence>
<dbReference type="CDD" id="cd04688">
    <property type="entry name" value="NUDIX_Hydrolase"/>
    <property type="match status" value="1"/>
</dbReference>
<dbReference type="RefSeq" id="WP_379315530.1">
    <property type="nucleotide sequence ID" value="NZ_JBHTLM010000001.1"/>
</dbReference>
<keyword evidence="5" id="KW-1185">Reference proteome</keyword>
<dbReference type="Proteomes" id="UP001597262">
    <property type="component" value="Unassembled WGS sequence"/>
</dbReference>
<dbReference type="Pfam" id="PF00293">
    <property type="entry name" value="NUDIX"/>
    <property type="match status" value="1"/>
</dbReference>
<evidence type="ECO:0000256" key="2">
    <source>
        <dbReference type="ARBA" id="ARBA00022801"/>
    </source>
</evidence>
<dbReference type="SUPFAM" id="SSF55811">
    <property type="entry name" value="Nudix"/>
    <property type="match status" value="1"/>
</dbReference>
<keyword evidence="2 4" id="KW-0378">Hydrolase</keyword>
<comment type="cofactor">
    <cofactor evidence="1">
        <name>Mg(2+)</name>
        <dbReference type="ChEBI" id="CHEBI:18420"/>
    </cofactor>
</comment>
<name>A0ABW3RRX4_9BACL</name>
<dbReference type="InterPro" id="IPR015797">
    <property type="entry name" value="NUDIX_hydrolase-like_dom_sf"/>
</dbReference>
<dbReference type="PROSITE" id="PS51462">
    <property type="entry name" value="NUDIX"/>
    <property type="match status" value="1"/>
</dbReference>
<evidence type="ECO:0000313" key="4">
    <source>
        <dbReference type="EMBL" id="MFD1174794.1"/>
    </source>
</evidence>
<gene>
    <name evidence="4" type="ORF">ACFQ3W_00525</name>
</gene>
<dbReference type="InterPro" id="IPR000086">
    <property type="entry name" value="NUDIX_hydrolase_dom"/>
</dbReference>
<proteinExistence type="predicted"/>
<comment type="caution">
    <text evidence="4">The sequence shown here is derived from an EMBL/GenBank/DDBJ whole genome shotgun (WGS) entry which is preliminary data.</text>
</comment>
<dbReference type="EMBL" id="JBHTLM010000001">
    <property type="protein sequence ID" value="MFD1174794.1"/>
    <property type="molecule type" value="Genomic_DNA"/>
</dbReference>